<name>A0A7Z0IQ90_9ACTN</name>
<sequence length="512" mass="52385">MSRISVMQPWLGEEEVEAVAEVLRSGWVAQGPRVAEFERRFAESQQAAHAVATSSCTTALHLALVVAGIRPGDDVVVPSFSFVATANAAVYVGARPVFADVSPITGNLTPETVRAALTPATSAVVLVDQGGVPADLDAIREVCDPLGIVVIEDAACAAGSTYRGRPVGAGAEIAAWSFHPRKILTTGEGGMLTTSRADWAARARRLREHAMSVSAADRHASLVSPPESYDEVGFNFRMTDMQAAVGIVQLSRLPEVVDRRRELAAVYAKAVAEIDGLRAVTDPAWGTGNFQSFWIEVCPGPGVSTSSTTGASAGFEVGRGTGVSTGSTTGASAGFEVGRGTGVSTGSTTGASAGFDVGRGTGVSTGSTTGASAGFEVGRGTGVSTGSTTGETAGFEVCRGTGVSTSSITGVSAGFEVCRGTGVSTRSSTVSAGGGPAYGMDREGLLGALAEAGISARRGIMAAHRQPAYVSSGVSLPVTEHLTDNTLILPLFHQMSDSEQARVVEVLRQGRR</sequence>
<dbReference type="InterPro" id="IPR000653">
    <property type="entry name" value="DegT/StrS_aminotransferase"/>
</dbReference>
<dbReference type="PANTHER" id="PTHR30244:SF34">
    <property type="entry name" value="DTDP-4-AMINO-4,6-DIDEOXYGALACTOSE TRANSAMINASE"/>
    <property type="match status" value="1"/>
</dbReference>
<gene>
    <name evidence="3" type="ORF">BJ988_000342</name>
</gene>
<comment type="cofactor">
    <cofactor evidence="1">
        <name>pyridoxal 5'-phosphate</name>
        <dbReference type="ChEBI" id="CHEBI:597326"/>
    </cofactor>
</comment>
<evidence type="ECO:0000256" key="2">
    <source>
        <dbReference type="RuleBase" id="RU004508"/>
    </source>
</evidence>
<dbReference type="Proteomes" id="UP000564496">
    <property type="component" value="Unassembled WGS sequence"/>
</dbReference>
<dbReference type="Gene3D" id="3.90.1150.10">
    <property type="entry name" value="Aspartate Aminotransferase, domain 1"/>
    <property type="match status" value="1"/>
</dbReference>
<dbReference type="InterPro" id="IPR015424">
    <property type="entry name" value="PyrdxlP-dep_Trfase"/>
</dbReference>
<organism evidence="3 4">
    <name type="scientific">Nocardioides panzhihuensis</name>
    <dbReference type="NCBI Taxonomy" id="860243"/>
    <lineage>
        <taxon>Bacteria</taxon>
        <taxon>Bacillati</taxon>
        <taxon>Actinomycetota</taxon>
        <taxon>Actinomycetes</taxon>
        <taxon>Propionibacteriales</taxon>
        <taxon>Nocardioidaceae</taxon>
        <taxon>Nocardioides</taxon>
    </lineage>
</organism>
<comment type="similarity">
    <text evidence="2">Belongs to the DegT/DnrJ/EryC1 family.</text>
</comment>
<dbReference type="PANTHER" id="PTHR30244">
    <property type="entry name" value="TRANSAMINASE"/>
    <property type="match status" value="1"/>
</dbReference>
<dbReference type="CDD" id="cd00616">
    <property type="entry name" value="AHBA_syn"/>
    <property type="match status" value="1"/>
</dbReference>
<evidence type="ECO:0000256" key="1">
    <source>
        <dbReference type="ARBA" id="ARBA00001933"/>
    </source>
</evidence>
<proteinExistence type="inferred from homology"/>
<dbReference type="GO" id="GO:0030170">
    <property type="term" value="F:pyridoxal phosphate binding"/>
    <property type="evidence" value="ECO:0007669"/>
    <property type="project" value="TreeGrafter"/>
</dbReference>
<dbReference type="GO" id="GO:0008483">
    <property type="term" value="F:transaminase activity"/>
    <property type="evidence" value="ECO:0007669"/>
    <property type="project" value="TreeGrafter"/>
</dbReference>
<protein>
    <submittedName>
        <fullName evidence="3">dTDP-4-amino-4,6-dideoxygalactose transaminase</fullName>
    </submittedName>
</protein>
<keyword evidence="4" id="KW-1185">Reference proteome</keyword>
<evidence type="ECO:0000313" key="3">
    <source>
        <dbReference type="EMBL" id="NYI75694.1"/>
    </source>
</evidence>
<dbReference type="InterPro" id="IPR015421">
    <property type="entry name" value="PyrdxlP-dep_Trfase_major"/>
</dbReference>
<dbReference type="InterPro" id="IPR015422">
    <property type="entry name" value="PyrdxlP-dep_Trfase_small"/>
</dbReference>
<dbReference type="EMBL" id="JACBZR010000001">
    <property type="protein sequence ID" value="NYI75694.1"/>
    <property type="molecule type" value="Genomic_DNA"/>
</dbReference>
<keyword evidence="2" id="KW-0663">Pyridoxal phosphate</keyword>
<dbReference type="SUPFAM" id="SSF53383">
    <property type="entry name" value="PLP-dependent transferases"/>
    <property type="match status" value="2"/>
</dbReference>
<dbReference type="RefSeq" id="WP_343051401.1">
    <property type="nucleotide sequence ID" value="NZ_JACBZR010000001.1"/>
</dbReference>
<evidence type="ECO:0000313" key="4">
    <source>
        <dbReference type="Proteomes" id="UP000564496"/>
    </source>
</evidence>
<comment type="caution">
    <text evidence="3">The sequence shown here is derived from an EMBL/GenBank/DDBJ whole genome shotgun (WGS) entry which is preliminary data.</text>
</comment>
<dbReference type="AlphaFoldDB" id="A0A7Z0IQ90"/>
<dbReference type="Gene3D" id="3.40.640.10">
    <property type="entry name" value="Type I PLP-dependent aspartate aminotransferase-like (Major domain)"/>
    <property type="match status" value="1"/>
</dbReference>
<reference evidence="3 4" key="1">
    <citation type="submission" date="2020-07" db="EMBL/GenBank/DDBJ databases">
        <title>Sequencing the genomes of 1000 actinobacteria strains.</title>
        <authorList>
            <person name="Klenk H.-P."/>
        </authorList>
    </citation>
    <scope>NUCLEOTIDE SEQUENCE [LARGE SCALE GENOMIC DNA]</scope>
    <source>
        <strain evidence="3 4">DSM 26487</strain>
    </source>
</reference>
<accession>A0A7Z0IQ90</accession>
<dbReference type="GO" id="GO:0000271">
    <property type="term" value="P:polysaccharide biosynthetic process"/>
    <property type="evidence" value="ECO:0007669"/>
    <property type="project" value="TreeGrafter"/>
</dbReference>
<dbReference type="Pfam" id="PF01041">
    <property type="entry name" value="DegT_DnrJ_EryC1"/>
    <property type="match status" value="2"/>
</dbReference>